<evidence type="ECO:0000313" key="9">
    <source>
        <dbReference type="EMBL" id="THH01158.1"/>
    </source>
</evidence>
<organism evidence="9 10">
    <name type="scientific">Hermanssonia centrifuga</name>
    <dbReference type="NCBI Taxonomy" id="98765"/>
    <lineage>
        <taxon>Eukaryota</taxon>
        <taxon>Fungi</taxon>
        <taxon>Dikarya</taxon>
        <taxon>Basidiomycota</taxon>
        <taxon>Agaricomycotina</taxon>
        <taxon>Agaricomycetes</taxon>
        <taxon>Polyporales</taxon>
        <taxon>Meruliaceae</taxon>
        <taxon>Hermanssonia</taxon>
    </lineage>
</organism>
<dbReference type="InterPro" id="IPR002328">
    <property type="entry name" value="ADH_Zn_CS"/>
</dbReference>
<dbReference type="InterPro" id="IPR050129">
    <property type="entry name" value="Zn_alcohol_dh"/>
</dbReference>
<reference evidence="9 10" key="1">
    <citation type="submission" date="2019-02" db="EMBL/GenBank/DDBJ databases">
        <title>Genome sequencing of the rare red list fungi Phlebia centrifuga.</title>
        <authorList>
            <person name="Buettner E."/>
            <person name="Kellner H."/>
        </authorList>
    </citation>
    <scope>NUCLEOTIDE SEQUENCE [LARGE SCALE GENOMIC DNA]</scope>
    <source>
        <strain evidence="9 10">DSM 108282</strain>
    </source>
</reference>
<dbReference type="GO" id="GO:0006694">
    <property type="term" value="P:steroid biosynthetic process"/>
    <property type="evidence" value="ECO:0007669"/>
    <property type="project" value="InterPro"/>
</dbReference>
<dbReference type="EMBL" id="SGPJ01000030">
    <property type="protein sequence ID" value="THH01158.1"/>
    <property type="molecule type" value="Genomic_DNA"/>
</dbReference>
<dbReference type="CDD" id="cd08234">
    <property type="entry name" value="threonine_DH_like"/>
    <property type="match status" value="1"/>
</dbReference>
<evidence type="ECO:0000256" key="2">
    <source>
        <dbReference type="ARBA" id="ARBA00022833"/>
    </source>
</evidence>
<gene>
    <name evidence="9" type="ORF">EW026_g1471</name>
</gene>
<dbReference type="InterPro" id="IPR002225">
    <property type="entry name" value="3Beta_OHSteriod_DH/Estase"/>
</dbReference>
<dbReference type="Proteomes" id="UP000309038">
    <property type="component" value="Unassembled WGS sequence"/>
</dbReference>
<evidence type="ECO:0000313" key="10">
    <source>
        <dbReference type="Proteomes" id="UP000309038"/>
    </source>
</evidence>
<evidence type="ECO:0000256" key="1">
    <source>
        <dbReference type="ARBA" id="ARBA00022723"/>
    </source>
</evidence>
<feature type="domain" description="3-beta hydroxysteroid dehydrogenase/isomerase" evidence="7">
    <location>
        <begin position="28"/>
        <end position="285"/>
    </location>
</feature>
<keyword evidence="10" id="KW-1185">Reference proteome</keyword>
<dbReference type="InterPro" id="IPR036291">
    <property type="entry name" value="NAD(P)-bd_dom_sf"/>
</dbReference>
<dbReference type="Gene3D" id="3.40.50.720">
    <property type="entry name" value="NAD(P)-binding Rossmann-like Domain"/>
    <property type="match status" value="2"/>
</dbReference>
<dbReference type="Pfam" id="PF01073">
    <property type="entry name" value="3Beta_HSD"/>
    <property type="match status" value="1"/>
</dbReference>
<evidence type="ECO:0000256" key="4">
    <source>
        <dbReference type="RuleBase" id="RU361277"/>
    </source>
</evidence>
<feature type="domain" description="Alcohol dehydrogenase-like C-terminal" evidence="6">
    <location>
        <begin position="519"/>
        <end position="649"/>
    </location>
</feature>
<sequence>MFGEIAAKRGSTGLTQMHGTGHPRGEDPRRIRVLDIRPPIRKDLQEGAACDVDFVQVDITNAKAVNAAFRKAWPGSSHSAPPQVHEITVFHTAATIRFFERHPSLLHLSERVNLHGTQNILEAAKSIGVRTLIYTSSGSVGVRRTRLWLWPWQKEPQFFVQVINEDDANLPNRHEQFFSNYAVSKLSAEHSVRAADQSPSGDGKLRTGCIRPGNGIYGPGGDLVTGSYLIRKYNLTWIGTIVQSFIYVENCSLAHLLYEQRLLELEAGSSNPDIGGRAFCVADSGAPPTYGDMHNALNLLSNGETTFQNLSATAMLGLAHLVECKSRNSFSHAQFQSCLPASPSISMSLEMNAVYYHEPRNFDVRRVPIPQFGDDEVLLKVVCCGVCGTDGHVHEGEFIAKFPLIPGHEVVGTIADFGKDVKEFSKGDRVVADPGVTCGSCFYCRRGKSLLCENFQGRGVSMEGGFAEYCVFAANKVYRFHNLSDEEATLIEPAACAIHGMDQLNAPVGIDALVIGSGPTGLILAQLLKLNGAAKVVIAANKGIKMDVAKQLDAGDQYIELDRQNPEAQWENLKANNPYGFDIVVEATGSEKIANEAIHYVRRGGTLMVYGVYDNAARVHWPPSKIFVDEIRIIGSFAQTHCFPRAVAYLDSGKVKVKGMVTDMYTIADYQKALDKMNSRGAVKIAVKPQ</sequence>
<comment type="caution">
    <text evidence="9">The sequence shown here is derived from an EMBL/GenBank/DDBJ whole genome shotgun (WGS) entry which is preliminary data.</text>
</comment>
<dbReference type="AlphaFoldDB" id="A0A4S4KT26"/>
<feature type="region of interest" description="Disordered" evidence="5">
    <location>
        <begin position="1"/>
        <end position="29"/>
    </location>
</feature>
<accession>A0A4S4KT26</accession>
<evidence type="ECO:0000256" key="3">
    <source>
        <dbReference type="ARBA" id="ARBA00023002"/>
    </source>
</evidence>
<dbReference type="InterPro" id="IPR011032">
    <property type="entry name" value="GroES-like_sf"/>
</dbReference>
<dbReference type="PANTHER" id="PTHR43401">
    <property type="entry name" value="L-THREONINE 3-DEHYDROGENASE"/>
    <property type="match status" value="1"/>
</dbReference>
<dbReference type="Pfam" id="PF00107">
    <property type="entry name" value="ADH_zinc_N"/>
    <property type="match status" value="1"/>
</dbReference>
<dbReference type="Pfam" id="PF08240">
    <property type="entry name" value="ADH_N"/>
    <property type="match status" value="1"/>
</dbReference>
<evidence type="ECO:0000256" key="5">
    <source>
        <dbReference type="SAM" id="MobiDB-lite"/>
    </source>
</evidence>
<dbReference type="GO" id="GO:0016616">
    <property type="term" value="F:oxidoreductase activity, acting on the CH-OH group of donors, NAD or NADP as acceptor"/>
    <property type="evidence" value="ECO:0007669"/>
    <property type="project" value="InterPro"/>
</dbReference>
<evidence type="ECO:0000259" key="7">
    <source>
        <dbReference type="Pfam" id="PF01073"/>
    </source>
</evidence>
<feature type="domain" description="Alcohol dehydrogenase-like N-terminal" evidence="8">
    <location>
        <begin position="373"/>
        <end position="479"/>
    </location>
</feature>
<protein>
    <submittedName>
        <fullName evidence="9">Uncharacterized protein</fullName>
    </submittedName>
</protein>
<dbReference type="InterPro" id="IPR013154">
    <property type="entry name" value="ADH-like_N"/>
</dbReference>
<dbReference type="PROSITE" id="PS00059">
    <property type="entry name" value="ADH_ZINC"/>
    <property type="match status" value="1"/>
</dbReference>
<evidence type="ECO:0000259" key="6">
    <source>
        <dbReference type="Pfam" id="PF00107"/>
    </source>
</evidence>
<keyword evidence="2 4" id="KW-0862">Zinc</keyword>
<dbReference type="Gene3D" id="3.90.180.10">
    <property type="entry name" value="Medium-chain alcohol dehydrogenases, catalytic domain"/>
    <property type="match status" value="1"/>
</dbReference>
<keyword evidence="1 4" id="KW-0479">Metal-binding</keyword>
<dbReference type="SUPFAM" id="SSF50129">
    <property type="entry name" value="GroES-like"/>
    <property type="match status" value="1"/>
</dbReference>
<name>A0A4S4KT26_9APHY</name>
<evidence type="ECO:0000259" key="8">
    <source>
        <dbReference type="Pfam" id="PF08240"/>
    </source>
</evidence>
<keyword evidence="3" id="KW-0560">Oxidoreductase</keyword>
<dbReference type="PANTHER" id="PTHR43401:SF2">
    <property type="entry name" value="L-THREONINE 3-DEHYDROGENASE"/>
    <property type="match status" value="1"/>
</dbReference>
<dbReference type="SUPFAM" id="SSF51735">
    <property type="entry name" value="NAD(P)-binding Rossmann-fold domains"/>
    <property type="match status" value="2"/>
</dbReference>
<comment type="cofactor">
    <cofactor evidence="4">
        <name>Zn(2+)</name>
        <dbReference type="ChEBI" id="CHEBI:29105"/>
    </cofactor>
</comment>
<dbReference type="GO" id="GO:0008270">
    <property type="term" value="F:zinc ion binding"/>
    <property type="evidence" value="ECO:0007669"/>
    <property type="project" value="InterPro"/>
</dbReference>
<dbReference type="InterPro" id="IPR013149">
    <property type="entry name" value="ADH-like_C"/>
</dbReference>
<comment type="similarity">
    <text evidence="4">Belongs to the zinc-containing alcohol dehydrogenase family.</text>
</comment>
<proteinExistence type="inferred from homology"/>